<dbReference type="Pfam" id="PF11290">
    <property type="entry name" value="DUF3090"/>
    <property type="match status" value="1"/>
</dbReference>
<evidence type="ECO:0000313" key="2">
    <source>
        <dbReference type="EMBL" id="CAI7998379.1"/>
    </source>
</evidence>
<dbReference type="AlphaFoldDB" id="A0AA35W2V9"/>
<dbReference type="Pfam" id="PF00454">
    <property type="entry name" value="PI3_PI4_kinase"/>
    <property type="match status" value="1"/>
</dbReference>
<dbReference type="InterPro" id="IPR021441">
    <property type="entry name" value="DUF3090"/>
</dbReference>
<gene>
    <name evidence="2" type="ORF">GBAR_LOCUS2421</name>
</gene>
<reference evidence="2" key="1">
    <citation type="submission" date="2023-03" db="EMBL/GenBank/DDBJ databases">
        <authorList>
            <person name="Steffen K."/>
            <person name="Cardenas P."/>
        </authorList>
    </citation>
    <scope>NUCLEOTIDE SEQUENCE</scope>
</reference>
<evidence type="ECO:0000259" key="1">
    <source>
        <dbReference type="Pfam" id="PF00454"/>
    </source>
</evidence>
<evidence type="ECO:0000313" key="3">
    <source>
        <dbReference type="Proteomes" id="UP001174909"/>
    </source>
</evidence>
<organism evidence="2 3">
    <name type="scientific">Geodia barretti</name>
    <name type="common">Barrett's horny sponge</name>
    <dbReference type="NCBI Taxonomy" id="519541"/>
    <lineage>
        <taxon>Eukaryota</taxon>
        <taxon>Metazoa</taxon>
        <taxon>Porifera</taxon>
        <taxon>Demospongiae</taxon>
        <taxon>Heteroscleromorpha</taxon>
        <taxon>Tetractinellida</taxon>
        <taxon>Astrophorina</taxon>
        <taxon>Geodiidae</taxon>
        <taxon>Geodia</taxon>
    </lineage>
</organism>
<keyword evidence="3" id="KW-1185">Reference proteome</keyword>
<accession>A0AA35W2V9</accession>
<dbReference type="InterPro" id="IPR000403">
    <property type="entry name" value="PI3/4_kinase_cat_dom"/>
</dbReference>
<proteinExistence type="predicted"/>
<dbReference type="Proteomes" id="UP001174909">
    <property type="component" value="Unassembled WGS sequence"/>
</dbReference>
<dbReference type="EMBL" id="CASHTH010000348">
    <property type="protein sequence ID" value="CAI7998379.1"/>
    <property type="molecule type" value="Genomic_DNA"/>
</dbReference>
<protein>
    <recommendedName>
        <fullName evidence="1">PI3K/PI4K catalytic domain-containing protein</fullName>
    </recommendedName>
</protein>
<name>A0AA35W2V9_GEOBA</name>
<sequence length="409" mass="46049">MEEKQVKYQLGTLSRVEPVTLGEPGRRTFRLDLHSGQAFCSLWLEKEQLFQLGVYLRDYVAGLSSEEKEGGSAPKESDWNGGEQSIDFKAGQMFLSHDKETNSFYMQAHERETDEERQEGESEGEAESISFWITLNQATVLAEESLRICAAGRPTCFLCGQPINPDGPLQEVLRHGEILSCQLTRLGSNYTFVVNVAQDGLEAYAIYKPRDGEAPLWDFPNGTLYKRECAAYLLSDILGWDLIPFTIIRDGPYGIGSVQEFIEHDPKENYYNLGSDYADQLRMVCCFDLVANSTDRKPNHLITDPAGKLWSIDHGLTFHSDVKIRTVIWDFGGEPIPDELLDSLTEFNARLNGPQNSMPKRLQELLELLSPSEVEALRGRLDWVLTERAYPGAATAASQARRLIRARGQ</sequence>
<feature type="domain" description="PI3K/PI4K catalytic" evidence="1">
    <location>
        <begin position="252"/>
        <end position="341"/>
    </location>
</feature>
<comment type="caution">
    <text evidence="2">The sequence shown here is derived from an EMBL/GenBank/DDBJ whole genome shotgun (WGS) entry which is preliminary data.</text>
</comment>